<dbReference type="Pfam" id="PF06201">
    <property type="entry name" value="PITH"/>
    <property type="match status" value="1"/>
</dbReference>
<dbReference type="GO" id="GO:0005737">
    <property type="term" value="C:cytoplasm"/>
    <property type="evidence" value="ECO:0007669"/>
    <property type="project" value="UniProtKB-ARBA"/>
</dbReference>
<dbReference type="InterPro" id="IPR008979">
    <property type="entry name" value="Galactose-bd-like_sf"/>
</dbReference>
<protein>
    <recommendedName>
        <fullName evidence="2">PITH domain-containing protein</fullName>
    </recommendedName>
</protein>
<evidence type="ECO:0000256" key="1">
    <source>
        <dbReference type="ARBA" id="ARBA00025788"/>
    </source>
</evidence>
<dbReference type="PANTHER" id="PTHR12175:SF5">
    <property type="entry name" value="OS03G0795500 PROTEIN"/>
    <property type="match status" value="1"/>
</dbReference>
<dbReference type="Proteomes" id="UP001159364">
    <property type="component" value="Linkage Group LG11"/>
</dbReference>
<accession>A0AAV8SEM6</accession>
<evidence type="ECO:0000313" key="3">
    <source>
        <dbReference type="EMBL" id="KAJ8750503.1"/>
    </source>
</evidence>
<dbReference type="Gene3D" id="2.60.120.470">
    <property type="entry name" value="PITH domain"/>
    <property type="match status" value="1"/>
</dbReference>
<evidence type="ECO:0000259" key="2">
    <source>
        <dbReference type="PROSITE" id="PS51532"/>
    </source>
</evidence>
<evidence type="ECO:0000313" key="4">
    <source>
        <dbReference type="Proteomes" id="UP001159364"/>
    </source>
</evidence>
<sequence>MNAILFLHREHLQCIFPNSNSYSCYREDDALNLGSDADEQLLIYIPFLQVVKLFFVVIKGPEEEGICKLNFPYDASMQSSTIREKKIINDINSVRFFYCSHLDFFSNVNDFPPSDTVVLSSDDLKGKLVVLKYVKFHNVRSLTVFIEDNQSGSEITKVQKIALFGTTHKLRSCFNNCQVMTTDMKENL</sequence>
<gene>
    <name evidence="3" type="ORF">K2173_015651</name>
</gene>
<keyword evidence="4" id="KW-1185">Reference proteome</keyword>
<comment type="similarity">
    <text evidence="1">Belongs to the PITHD1 family.</text>
</comment>
<dbReference type="PANTHER" id="PTHR12175">
    <property type="entry name" value="AD039 HT014 THIOREDOXIN FAMILY TRP26"/>
    <property type="match status" value="1"/>
</dbReference>
<dbReference type="InterPro" id="IPR037047">
    <property type="entry name" value="PITH_dom_sf"/>
</dbReference>
<dbReference type="InterPro" id="IPR045099">
    <property type="entry name" value="PITH1-like"/>
</dbReference>
<dbReference type="InterPro" id="IPR010400">
    <property type="entry name" value="PITH_dom"/>
</dbReference>
<name>A0AAV8SEM6_9ROSI</name>
<feature type="domain" description="PITH" evidence="2">
    <location>
        <begin position="1"/>
        <end position="183"/>
    </location>
</feature>
<organism evidence="3 4">
    <name type="scientific">Erythroxylum novogranatense</name>
    <dbReference type="NCBI Taxonomy" id="1862640"/>
    <lineage>
        <taxon>Eukaryota</taxon>
        <taxon>Viridiplantae</taxon>
        <taxon>Streptophyta</taxon>
        <taxon>Embryophyta</taxon>
        <taxon>Tracheophyta</taxon>
        <taxon>Spermatophyta</taxon>
        <taxon>Magnoliopsida</taxon>
        <taxon>eudicotyledons</taxon>
        <taxon>Gunneridae</taxon>
        <taxon>Pentapetalae</taxon>
        <taxon>rosids</taxon>
        <taxon>fabids</taxon>
        <taxon>Malpighiales</taxon>
        <taxon>Erythroxylaceae</taxon>
        <taxon>Erythroxylum</taxon>
    </lineage>
</organism>
<comment type="caution">
    <text evidence="3">The sequence shown here is derived from an EMBL/GenBank/DDBJ whole genome shotgun (WGS) entry which is preliminary data.</text>
</comment>
<dbReference type="PROSITE" id="PS51532">
    <property type="entry name" value="PITH"/>
    <property type="match status" value="1"/>
</dbReference>
<dbReference type="AlphaFoldDB" id="A0AAV8SEM6"/>
<dbReference type="EMBL" id="JAIWQS010000011">
    <property type="protein sequence ID" value="KAJ8750503.1"/>
    <property type="molecule type" value="Genomic_DNA"/>
</dbReference>
<reference evidence="3 4" key="1">
    <citation type="submission" date="2021-09" db="EMBL/GenBank/DDBJ databases">
        <title>Genomic insights and catalytic innovation underlie evolution of tropane alkaloids biosynthesis.</title>
        <authorList>
            <person name="Wang Y.-J."/>
            <person name="Tian T."/>
            <person name="Huang J.-P."/>
            <person name="Huang S.-X."/>
        </authorList>
    </citation>
    <scope>NUCLEOTIDE SEQUENCE [LARGE SCALE GENOMIC DNA]</scope>
    <source>
        <strain evidence="3">KIB-2018</strain>
        <tissue evidence="3">Leaf</tissue>
    </source>
</reference>
<dbReference type="SUPFAM" id="SSF49785">
    <property type="entry name" value="Galactose-binding domain-like"/>
    <property type="match status" value="1"/>
</dbReference>
<proteinExistence type="inferred from homology"/>